<comment type="caution">
    <text evidence="3">The sequence shown here is derived from an EMBL/GenBank/DDBJ whole genome shotgun (WGS) entry which is preliminary data.</text>
</comment>
<dbReference type="SUPFAM" id="SSF48029">
    <property type="entry name" value="FliG"/>
    <property type="match status" value="1"/>
</dbReference>
<dbReference type="Gene3D" id="1.10.220.30">
    <property type="match status" value="2"/>
</dbReference>
<evidence type="ECO:0000259" key="1">
    <source>
        <dbReference type="Pfam" id="PF01706"/>
    </source>
</evidence>
<dbReference type="PRINTS" id="PR00954">
    <property type="entry name" value="FLGMOTORFLIG"/>
</dbReference>
<keyword evidence="4" id="KW-1185">Reference proteome</keyword>
<feature type="domain" description="Flagellar motor switch protein FliG C-terminal" evidence="1">
    <location>
        <begin position="233"/>
        <end position="339"/>
    </location>
</feature>
<evidence type="ECO:0000259" key="2">
    <source>
        <dbReference type="Pfam" id="PF14841"/>
    </source>
</evidence>
<dbReference type="RefSeq" id="WP_197454658.1">
    <property type="nucleotide sequence ID" value="NZ_CP151726.1"/>
</dbReference>
<evidence type="ECO:0000313" key="4">
    <source>
        <dbReference type="Proteomes" id="UP000320176"/>
    </source>
</evidence>
<proteinExistence type="predicted"/>
<protein>
    <submittedName>
        <fullName evidence="3">Flagellar motor switch protein FliG</fullName>
    </submittedName>
</protein>
<dbReference type="Pfam" id="PF14841">
    <property type="entry name" value="FliG_M"/>
    <property type="match status" value="1"/>
</dbReference>
<dbReference type="InterPro" id="IPR023087">
    <property type="entry name" value="Flg_Motor_Flig_C"/>
</dbReference>
<reference evidence="3 4" key="1">
    <citation type="submission" date="2019-02" db="EMBL/GenBank/DDBJ databases">
        <title>Deep-cultivation of Planctomycetes and their phenomic and genomic characterization uncovers novel biology.</title>
        <authorList>
            <person name="Wiegand S."/>
            <person name="Jogler M."/>
            <person name="Boedeker C."/>
            <person name="Pinto D."/>
            <person name="Vollmers J."/>
            <person name="Rivas-Marin E."/>
            <person name="Kohn T."/>
            <person name="Peeters S.H."/>
            <person name="Heuer A."/>
            <person name="Rast P."/>
            <person name="Oberbeckmann S."/>
            <person name="Bunk B."/>
            <person name="Jeske O."/>
            <person name="Meyerdierks A."/>
            <person name="Storesund J.E."/>
            <person name="Kallscheuer N."/>
            <person name="Luecker S."/>
            <person name="Lage O.M."/>
            <person name="Pohl T."/>
            <person name="Merkel B.J."/>
            <person name="Hornburger P."/>
            <person name="Mueller R.-W."/>
            <person name="Bruemmer F."/>
            <person name="Labrenz M."/>
            <person name="Spormann A.M."/>
            <person name="Op Den Camp H."/>
            <person name="Overmann J."/>
            <person name="Amann R."/>
            <person name="Jetten M.S.M."/>
            <person name="Mascher T."/>
            <person name="Medema M.H."/>
            <person name="Devos D.P."/>
            <person name="Kaster A.-K."/>
            <person name="Ovreas L."/>
            <person name="Rohde M."/>
            <person name="Galperin M.Y."/>
            <person name="Jogler C."/>
        </authorList>
    </citation>
    <scope>NUCLEOTIDE SEQUENCE [LARGE SCALE GENOMIC DNA]</scope>
    <source>
        <strain evidence="3 4">Pla52n</strain>
    </source>
</reference>
<dbReference type="Pfam" id="PF01706">
    <property type="entry name" value="FliG_C"/>
    <property type="match status" value="1"/>
</dbReference>
<name>A0A5C6AQ55_9BACT</name>
<dbReference type="AlphaFoldDB" id="A0A5C6AQ55"/>
<dbReference type="PANTHER" id="PTHR30534">
    <property type="entry name" value="FLAGELLAR MOTOR SWITCH PROTEIN FLIG"/>
    <property type="match status" value="1"/>
</dbReference>
<feature type="domain" description="Flagellar motor switch protein FliG middle" evidence="2">
    <location>
        <begin position="133"/>
        <end position="197"/>
    </location>
</feature>
<dbReference type="InterPro" id="IPR011002">
    <property type="entry name" value="FliG_a-hlx"/>
</dbReference>
<keyword evidence="3" id="KW-0969">Cilium</keyword>
<dbReference type="PANTHER" id="PTHR30534:SF0">
    <property type="entry name" value="FLAGELLAR MOTOR SWITCH PROTEIN FLIG"/>
    <property type="match status" value="1"/>
</dbReference>
<dbReference type="EMBL" id="SJPN01000004">
    <property type="protein sequence ID" value="TWU02173.1"/>
    <property type="molecule type" value="Genomic_DNA"/>
</dbReference>
<dbReference type="Proteomes" id="UP000320176">
    <property type="component" value="Unassembled WGS sequence"/>
</dbReference>
<dbReference type="GO" id="GO:0009288">
    <property type="term" value="C:bacterial-type flagellum"/>
    <property type="evidence" value="ECO:0007669"/>
    <property type="project" value="InterPro"/>
</dbReference>
<dbReference type="GO" id="GO:0003774">
    <property type="term" value="F:cytoskeletal motor activity"/>
    <property type="evidence" value="ECO:0007669"/>
    <property type="project" value="InterPro"/>
</dbReference>
<dbReference type="InterPro" id="IPR000090">
    <property type="entry name" value="Flg_Motor_Flig"/>
</dbReference>
<evidence type="ECO:0000313" key="3">
    <source>
        <dbReference type="EMBL" id="TWU02173.1"/>
    </source>
</evidence>
<dbReference type="GO" id="GO:0071973">
    <property type="term" value="P:bacterial-type flagellum-dependent cell motility"/>
    <property type="evidence" value="ECO:0007669"/>
    <property type="project" value="InterPro"/>
</dbReference>
<gene>
    <name evidence="3" type="primary">fliG_1</name>
    <name evidence="3" type="ORF">Pla52n_32220</name>
</gene>
<keyword evidence="3" id="KW-0966">Cell projection</keyword>
<keyword evidence="3" id="KW-0282">Flagellum</keyword>
<sequence>MTMLTRSERLALLVNLLGDEAAASAKAGLSGDALANLENAITDFQQYPPSQEEIDLVLDDFSSYFQMALQASGRSGLKGGDAEDDSLEDDDDAPAILQLSEDQFDVEVELNKRFDAPKLTGNLIVDLNHVHPYQLAHGLRNERPQVIAIVVRRLADEHAAKTIEFLPETLRPLIFLQLANQDSTSSRVTQCVLEKALELALDVKERRSEEDSAEKMARLMRSMPRSLQGPMLEELAKSDEELAEQVKGLLYRFDDLKKLEARDLQKLLGQCQTDVLVVALQNVEEDLLNHVLGNMSKRAKEALQEEMQYKANAKQDEIDSGRSEVVKILIELVESGAVEMA</sequence>
<dbReference type="GO" id="GO:0006935">
    <property type="term" value="P:chemotaxis"/>
    <property type="evidence" value="ECO:0007669"/>
    <property type="project" value="InterPro"/>
</dbReference>
<organism evidence="3 4">
    <name type="scientific">Stieleria varia</name>
    <dbReference type="NCBI Taxonomy" id="2528005"/>
    <lineage>
        <taxon>Bacteria</taxon>
        <taxon>Pseudomonadati</taxon>
        <taxon>Planctomycetota</taxon>
        <taxon>Planctomycetia</taxon>
        <taxon>Pirellulales</taxon>
        <taxon>Pirellulaceae</taxon>
        <taxon>Stieleria</taxon>
    </lineage>
</organism>
<dbReference type="InterPro" id="IPR032779">
    <property type="entry name" value="FliG_M"/>
</dbReference>
<accession>A0A5C6AQ55</accession>